<dbReference type="GO" id="GO:0022857">
    <property type="term" value="F:transmembrane transporter activity"/>
    <property type="evidence" value="ECO:0007669"/>
    <property type="project" value="TreeGrafter"/>
</dbReference>
<dbReference type="PANTHER" id="PTHR30572">
    <property type="entry name" value="MEMBRANE COMPONENT OF TRANSPORTER-RELATED"/>
    <property type="match status" value="1"/>
</dbReference>
<dbReference type="PANTHER" id="PTHR30572:SF4">
    <property type="entry name" value="ABC TRANSPORTER PERMEASE YTRF"/>
    <property type="match status" value="1"/>
</dbReference>
<gene>
    <name evidence="10" type="ORF">DQG23_32470</name>
</gene>
<sequence length="423" mass="45710">MVSNPCLCQNGGDGLRVIRTFGVAFRGLWSYPVRTWLALLGITISTLLVVFLLAVLFNFKNSLVGQIQNVGVQQIVVMPGKLLNSGKNISEVNLSSLLSYTSVTSTLTYQDAIDVKAQIPEVAGAAPQLETVTRIAGAGKSAEVMYTGTMPDLANMYSLELEEGRFFTEEEAVQEESVIVLGQTIKQLLYGESSAIGSKVKIKGIDFEVVGVLKEKQLIGFTFNERAYTGYPLAANTANLQNASMLFFEAQSPEGLEAVRQEIAKVITKNHGGVQDFGLMAPEGALHVIDTIGNLVTAIALGITGVSFLVSGLGIMNVMLLTVKERTREIGIRKSVGAEWWDILLQFLLEAAYISVLGCVLGLAGSYGLLHLLHSFFPVLTTLFPLQWVAGCLLFCVALGLLFGIIPAVKALRIKPIDALRYE</sequence>
<evidence type="ECO:0000259" key="8">
    <source>
        <dbReference type="Pfam" id="PF02687"/>
    </source>
</evidence>
<keyword evidence="3 7" id="KW-0812">Transmembrane</keyword>
<dbReference type="InterPro" id="IPR003838">
    <property type="entry name" value="ABC3_permease_C"/>
</dbReference>
<comment type="caution">
    <text evidence="10">The sequence shown here is derived from an EMBL/GenBank/DDBJ whole genome shotgun (WGS) entry which is preliminary data.</text>
</comment>
<dbReference type="EMBL" id="QMFB01000028">
    <property type="protein sequence ID" value="RAV13801.1"/>
    <property type="molecule type" value="Genomic_DNA"/>
</dbReference>
<evidence type="ECO:0000256" key="4">
    <source>
        <dbReference type="ARBA" id="ARBA00022989"/>
    </source>
</evidence>
<feature type="domain" description="ABC3 transporter permease C-terminal" evidence="8">
    <location>
        <begin position="303"/>
        <end position="416"/>
    </location>
</feature>
<name>A0A329M1A1_9BACL</name>
<evidence type="ECO:0000256" key="7">
    <source>
        <dbReference type="SAM" id="Phobius"/>
    </source>
</evidence>
<evidence type="ECO:0000256" key="2">
    <source>
        <dbReference type="ARBA" id="ARBA00022475"/>
    </source>
</evidence>
<proteinExistence type="inferred from homology"/>
<evidence type="ECO:0000313" key="10">
    <source>
        <dbReference type="EMBL" id="RAV13801.1"/>
    </source>
</evidence>
<feature type="transmembrane region" description="Helical" evidence="7">
    <location>
        <begin position="36"/>
        <end position="59"/>
    </location>
</feature>
<comment type="subcellular location">
    <subcellularLocation>
        <location evidence="1">Cell membrane</location>
        <topology evidence="1">Multi-pass membrane protein</topology>
    </subcellularLocation>
</comment>
<dbReference type="Pfam" id="PF02687">
    <property type="entry name" value="FtsX"/>
    <property type="match status" value="1"/>
</dbReference>
<evidence type="ECO:0000256" key="5">
    <source>
        <dbReference type="ARBA" id="ARBA00023136"/>
    </source>
</evidence>
<protein>
    <recommendedName>
        <fullName evidence="12">ABC transporter permease</fullName>
    </recommendedName>
</protein>
<evidence type="ECO:0000259" key="9">
    <source>
        <dbReference type="Pfam" id="PF12704"/>
    </source>
</evidence>
<dbReference type="GO" id="GO:0005886">
    <property type="term" value="C:plasma membrane"/>
    <property type="evidence" value="ECO:0007669"/>
    <property type="project" value="UniProtKB-SubCell"/>
</dbReference>
<evidence type="ECO:0000313" key="11">
    <source>
        <dbReference type="Proteomes" id="UP000250369"/>
    </source>
</evidence>
<dbReference type="Proteomes" id="UP000250369">
    <property type="component" value="Unassembled WGS sequence"/>
</dbReference>
<feature type="transmembrane region" description="Helical" evidence="7">
    <location>
        <begin position="343"/>
        <end position="368"/>
    </location>
</feature>
<keyword evidence="11" id="KW-1185">Reference proteome</keyword>
<reference evidence="10 11" key="1">
    <citation type="journal article" date="2009" name="Int. J. Syst. Evol. Microbiol.">
        <title>Paenibacillus contaminans sp. nov., isolated from a contaminated laboratory plate.</title>
        <authorList>
            <person name="Chou J.H."/>
            <person name="Lee J.H."/>
            <person name="Lin M.C."/>
            <person name="Chang P.S."/>
            <person name="Arun A.B."/>
            <person name="Young C.C."/>
            <person name="Chen W.M."/>
        </authorList>
    </citation>
    <scope>NUCLEOTIDE SEQUENCE [LARGE SCALE GENOMIC DNA]</scope>
    <source>
        <strain evidence="10 11">CKOBP-6</strain>
    </source>
</reference>
<evidence type="ECO:0000256" key="6">
    <source>
        <dbReference type="ARBA" id="ARBA00038076"/>
    </source>
</evidence>
<accession>A0A329M1A1</accession>
<dbReference type="AlphaFoldDB" id="A0A329M1A1"/>
<keyword evidence="2" id="KW-1003">Cell membrane</keyword>
<feature type="domain" description="MacB-like periplasmic core" evidence="9">
    <location>
        <begin position="35"/>
        <end position="265"/>
    </location>
</feature>
<comment type="similarity">
    <text evidence="6">Belongs to the ABC-4 integral membrane protein family.</text>
</comment>
<feature type="transmembrane region" description="Helical" evidence="7">
    <location>
        <begin position="388"/>
        <end position="409"/>
    </location>
</feature>
<evidence type="ECO:0000256" key="3">
    <source>
        <dbReference type="ARBA" id="ARBA00022692"/>
    </source>
</evidence>
<evidence type="ECO:0000256" key="1">
    <source>
        <dbReference type="ARBA" id="ARBA00004651"/>
    </source>
</evidence>
<evidence type="ECO:0008006" key="12">
    <source>
        <dbReference type="Google" id="ProtNLM"/>
    </source>
</evidence>
<organism evidence="10 11">
    <name type="scientific">Paenibacillus contaminans</name>
    <dbReference type="NCBI Taxonomy" id="450362"/>
    <lineage>
        <taxon>Bacteria</taxon>
        <taxon>Bacillati</taxon>
        <taxon>Bacillota</taxon>
        <taxon>Bacilli</taxon>
        <taxon>Bacillales</taxon>
        <taxon>Paenibacillaceae</taxon>
        <taxon>Paenibacillus</taxon>
    </lineage>
</organism>
<feature type="transmembrane region" description="Helical" evidence="7">
    <location>
        <begin position="295"/>
        <end position="322"/>
    </location>
</feature>
<keyword evidence="5 7" id="KW-0472">Membrane</keyword>
<dbReference type="Pfam" id="PF12704">
    <property type="entry name" value="MacB_PCD"/>
    <property type="match status" value="1"/>
</dbReference>
<dbReference type="InterPro" id="IPR050250">
    <property type="entry name" value="Macrolide_Exporter_MacB"/>
</dbReference>
<keyword evidence="4 7" id="KW-1133">Transmembrane helix</keyword>
<dbReference type="InterPro" id="IPR025857">
    <property type="entry name" value="MacB_PCD"/>
</dbReference>